<dbReference type="AlphaFoldDB" id="A0A318ZKH3"/>
<dbReference type="OrthoDB" id="2958217at2759"/>
<evidence type="ECO:0000313" key="1">
    <source>
        <dbReference type="EMBL" id="PYH48091.1"/>
    </source>
</evidence>
<proteinExistence type="predicted"/>
<dbReference type="RefSeq" id="XP_025434073.1">
    <property type="nucleotide sequence ID" value="XM_025570827.1"/>
</dbReference>
<dbReference type="STRING" id="1450539.A0A318ZKH3"/>
<reference evidence="1 2" key="1">
    <citation type="submission" date="2016-12" db="EMBL/GenBank/DDBJ databases">
        <title>The genomes of Aspergillus section Nigri reveals drivers in fungal speciation.</title>
        <authorList>
            <consortium name="DOE Joint Genome Institute"/>
            <person name="Vesth T.C."/>
            <person name="Nybo J."/>
            <person name="Theobald S."/>
            <person name="Brandl J."/>
            <person name="Frisvad J.C."/>
            <person name="Nielsen K.F."/>
            <person name="Lyhne E.K."/>
            <person name="Kogle M.E."/>
            <person name="Kuo A."/>
            <person name="Riley R."/>
            <person name="Clum A."/>
            <person name="Nolan M."/>
            <person name="Lipzen A."/>
            <person name="Salamov A."/>
            <person name="Henrissat B."/>
            <person name="Wiebenga A."/>
            <person name="De Vries R.P."/>
            <person name="Grigoriev I.V."/>
            <person name="Mortensen U.H."/>
            <person name="Andersen M.R."/>
            <person name="Baker S.E."/>
        </authorList>
    </citation>
    <scope>NUCLEOTIDE SEQUENCE [LARGE SCALE GENOMIC DNA]</scope>
    <source>
        <strain evidence="1 2">JOP 1030-1</strain>
    </source>
</reference>
<dbReference type="GeneID" id="37072055"/>
<dbReference type="Proteomes" id="UP000248349">
    <property type="component" value="Unassembled WGS sequence"/>
</dbReference>
<protein>
    <submittedName>
        <fullName evidence="1">Uncharacterized protein</fullName>
    </submittedName>
</protein>
<dbReference type="EMBL" id="KZ821222">
    <property type="protein sequence ID" value="PYH48091.1"/>
    <property type="molecule type" value="Genomic_DNA"/>
</dbReference>
<name>A0A318ZKH3_9EURO</name>
<gene>
    <name evidence="1" type="ORF">BP01DRAFT_176113</name>
</gene>
<accession>A0A318ZKH3</accession>
<sequence>MGKVKAHIDTEFPAPNPVRFIDPLMHPPSYSHYFHINSNSKGWDKIWSRLIADTKIIVAAADVALTAEDGPCYDEDLVTTIPPPIVSVDEGIYINGAGKGASKPLVIGPHEDGHFNYVKTNWKPYDVVVCCVLLRAAMLAPHAVQLSSDGFWEEELSWKEVRRLYQSLWPEDNLYCPWKEPAVEDPNGGSTGCAPS</sequence>
<evidence type="ECO:0000313" key="2">
    <source>
        <dbReference type="Proteomes" id="UP000248349"/>
    </source>
</evidence>
<organism evidence="1 2">
    <name type="scientific">Aspergillus saccharolyticus JOP 1030-1</name>
    <dbReference type="NCBI Taxonomy" id="1450539"/>
    <lineage>
        <taxon>Eukaryota</taxon>
        <taxon>Fungi</taxon>
        <taxon>Dikarya</taxon>
        <taxon>Ascomycota</taxon>
        <taxon>Pezizomycotina</taxon>
        <taxon>Eurotiomycetes</taxon>
        <taxon>Eurotiomycetidae</taxon>
        <taxon>Eurotiales</taxon>
        <taxon>Aspergillaceae</taxon>
        <taxon>Aspergillus</taxon>
        <taxon>Aspergillus subgen. Circumdati</taxon>
    </lineage>
</organism>
<keyword evidence="2" id="KW-1185">Reference proteome</keyword>